<dbReference type="FunFam" id="3.80.10.10:FF:000129">
    <property type="entry name" value="Leucine-rich repeat receptor-like kinase"/>
    <property type="match status" value="1"/>
</dbReference>
<reference evidence="17" key="2">
    <citation type="journal article" date="2018" name="Plant J.">
        <title>The Sorghum bicolor reference genome: improved assembly, gene annotations, a transcriptome atlas, and signatures of genome organization.</title>
        <authorList>
            <person name="McCormick R.F."/>
            <person name="Truong S.K."/>
            <person name="Sreedasyam A."/>
            <person name="Jenkins J."/>
            <person name="Shu S."/>
            <person name="Sims D."/>
            <person name="Kennedy M."/>
            <person name="Amirebrahimi M."/>
            <person name="Weers B.D."/>
            <person name="McKinley B."/>
            <person name="Mattison A."/>
            <person name="Morishige D.T."/>
            <person name="Grimwood J."/>
            <person name="Schmutz J."/>
            <person name="Mullet J.E."/>
        </authorList>
    </citation>
    <scope>NUCLEOTIDE SEQUENCE [LARGE SCALE GENOMIC DNA]</scope>
    <source>
        <strain evidence="17">cv. BTx623</strain>
    </source>
</reference>
<keyword evidence="6 12" id="KW-0812">Transmembrane</keyword>
<keyword evidence="7 13" id="KW-0732">Signal</keyword>
<dbReference type="PRINTS" id="PR00019">
    <property type="entry name" value="LEURICHRPT"/>
</dbReference>
<evidence type="ECO:0000256" key="13">
    <source>
        <dbReference type="SAM" id="SignalP"/>
    </source>
</evidence>
<evidence type="ECO:0000313" key="16">
    <source>
        <dbReference type="EMBL" id="OQU80113.1"/>
    </source>
</evidence>
<dbReference type="FunFam" id="3.80.10.10:FF:000111">
    <property type="entry name" value="LRR receptor-like serine/threonine-protein kinase ERECTA"/>
    <property type="match status" value="1"/>
</dbReference>
<dbReference type="FunCoup" id="A0A1Z5R8L6">
    <property type="interactions" value="8"/>
</dbReference>
<evidence type="ECO:0000259" key="14">
    <source>
        <dbReference type="Pfam" id="PF08263"/>
    </source>
</evidence>
<keyword evidence="10 12" id="KW-0472">Membrane</keyword>
<gene>
    <name evidence="16" type="ORF">SORBI_3007G080780</name>
</gene>
<dbReference type="eggNOG" id="KOG0619">
    <property type="taxonomic scope" value="Eukaryota"/>
</dbReference>
<dbReference type="Pfam" id="PF08263">
    <property type="entry name" value="LRRNT_2"/>
    <property type="match status" value="1"/>
</dbReference>
<dbReference type="InterPro" id="IPR003591">
    <property type="entry name" value="Leu-rich_rpt_typical-subtyp"/>
</dbReference>
<dbReference type="SUPFAM" id="SSF52058">
    <property type="entry name" value="L domain-like"/>
    <property type="match status" value="3"/>
</dbReference>
<evidence type="ECO:0000256" key="7">
    <source>
        <dbReference type="ARBA" id="ARBA00022729"/>
    </source>
</evidence>
<dbReference type="Pfam" id="PF00560">
    <property type="entry name" value="LRR_1"/>
    <property type="match status" value="8"/>
</dbReference>
<dbReference type="InterPro" id="IPR032675">
    <property type="entry name" value="LRR_dom_sf"/>
</dbReference>
<dbReference type="AlphaFoldDB" id="A0A1Z5R8L6"/>
<dbReference type="FunFam" id="3.80.10.10:FF:000095">
    <property type="entry name" value="LRR receptor-like serine/threonine-protein kinase GSO1"/>
    <property type="match status" value="2"/>
</dbReference>
<dbReference type="STRING" id="4558.A0A1Z5R8L6"/>
<dbReference type="InterPro" id="IPR013210">
    <property type="entry name" value="LRR_N_plant-typ"/>
</dbReference>
<feature type="chain" id="PRO_5011116575" evidence="13">
    <location>
        <begin position="28"/>
        <end position="1010"/>
    </location>
</feature>
<comment type="similarity">
    <text evidence="2">Belongs to the RLP family.</text>
</comment>
<dbReference type="InterPro" id="IPR001611">
    <property type="entry name" value="Leu-rich_rpt"/>
</dbReference>
<dbReference type="PANTHER" id="PTHR48063:SF9">
    <property type="entry name" value="LRR PROTEIN WM1.10"/>
    <property type="match status" value="1"/>
</dbReference>
<comment type="subcellular location">
    <subcellularLocation>
        <location evidence="1">Cell membrane</location>
        <topology evidence="1">Single-pass type I membrane protein</topology>
    </subcellularLocation>
</comment>
<keyword evidence="3" id="KW-1003">Cell membrane</keyword>
<dbReference type="Pfam" id="PF23598">
    <property type="entry name" value="LRR_14"/>
    <property type="match status" value="1"/>
</dbReference>
<keyword evidence="9 12" id="KW-1133">Transmembrane helix</keyword>
<dbReference type="Gene3D" id="3.80.10.10">
    <property type="entry name" value="Ribonuclease Inhibitor"/>
    <property type="match status" value="3"/>
</dbReference>
<dbReference type="InterPro" id="IPR046956">
    <property type="entry name" value="RLP23-like"/>
</dbReference>
<accession>A0A1Z5R8L6</accession>
<evidence type="ECO:0000256" key="3">
    <source>
        <dbReference type="ARBA" id="ARBA00022475"/>
    </source>
</evidence>
<proteinExistence type="inferred from homology"/>
<evidence type="ECO:0000256" key="6">
    <source>
        <dbReference type="ARBA" id="ARBA00022692"/>
    </source>
</evidence>
<evidence type="ECO:0000313" key="17">
    <source>
        <dbReference type="Proteomes" id="UP000000768"/>
    </source>
</evidence>
<evidence type="ECO:0000259" key="15">
    <source>
        <dbReference type="Pfam" id="PF23598"/>
    </source>
</evidence>
<feature type="signal peptide" evidence="13">
    <location>
        <begin position="1"/>
        <end position="27"/>
    </location>
</feature>
<evidence type="ECO:0000256" key="12">
    <source>
        <dbReference type="SAM" id="Phobius"/>
    </source>
</evidence>
<feature type="domain" description="Leucine-rich repeat-containing N-terminal plant-type" evidence="14">
    <location>
        <begin position="39"/>
        <end position="76"/>
    </location>
</feature>
<evidence type="ECO:0000256" key="9">
    <source>
        <dbReference type="ARBA" id="ARBA00022989"/>
    </source>
</evidence>
<keyword evidence="4" id="KW-0433">Leucine-rich repeat</keyword>
<protein>
    <submittedName>
        <fullName evidence="16">Uncharacterized protein</fullName>
    </submittedName>
</protein>
<keyword evidence="8" id="KW-0677">Repeat</keyword>
<dbReference type="InParanoid" id="A0A1Z5R8L6"/>
<keyword evidence="17" id="KW-1185">Reference proteome</keyword>
<keyword evidence="5" id="KW-1070">Brassinosteroid signaling pathway</keyword>
<name>A0A1Z5R8L6_SORBI</name>
<evidence type="ECO:0000256" key="10">
    <source>
        <dbReference type="ARBA" id="ARBA00023136"/>
    </source>
</evidence>
<dbReference type="InterPro" id="IPR055414">
    <property type="entry name" value="LRR_R13L4/SHOC2-like"/>
</dbReference>
<dbReference type="PROSITE" id="PS51450">
    <property type="entry name" value="LRR"/>
    <property type="match status" value="2"/>
</dbReference>
<evidence type="ECO:0000256" key="4">
    <source>
        <dbReference type="ARBA" id="ARBA00022614"/>
    </source>
</evidence>
<evidence type="ECO:0000256" key="1">
    <source>
        <dbReference type="ARBA" id="ARBA00004251"/>
    </source>
</evidence>
<sequence length="1010" mass="111304">MHPRSNPLPILLTIIGTILFITGGAGGQPHGGSGVCITTERAALLSFKKGITSDPANLLASWRGQDCCQWRGIRCNNKTGHVTKLQLRNPNPYMSALSGEISPSLLSLEYLEHMDLSSNSLTGPHGCIPQFLGSMKNMKYLNLSGIPFTGGVAPQLGNLSNLQYLDLGRQYYLYSADITWLTNLPLLQYLDMSYVNLSGIADWPQKLNMVPSLRVIRLTSCSLDTTNQSLSHFNLTNLEKLDLSLNNFNHPIVSSWWFWKPTGLKYLNLHNIGLIGHLQDSLENMTLLRVLDLSNNYQNCLALTGSPSNLCTFEMIGNLNNLCSLEILDLSYNYMSGDMTIFTGRLPQCSWDKLQHLNLDSNNLTGTLPNLIGHFISLSVLVISNNNLTGTIPAGLGNCTHLTILDLYCNKISGSVPTEIGSLSKLTSLDLRNNNLSGGVPTQIGGCSNLTFLDVSNNYLSGVIMEEHFEGLISLKKLDLSSNKNLKVTVNRDWFPPFRLEYGNFANCQMAPLFPAWLQQQFQISHLDMSSTYLKDKIPEWFWLTFSQAIYIDISDNKLSGSLPAHLDGMAILELNLSSNLLTGPVPSLPRSIITLDISNNLFSGKLPLNFGAPTLATLIMFSNQIGGSIPESMCKLQGLFDLDLSSNLLEGEVPECFPTESLQFLVLSNNSFSGIFPSFLQNCITLLFLDLAWNQFSGTLPASIGTMTNLHFLRLSHNTFSGNVPPEITHLSCLQFLDLSANNLSGVIPWHLSNLTGMTLKSYQDLTTGDVIVTQSGNIIEITVASQFEEEWSIITKGQKLRYGRGLQYFVSIDFSGNFLTGEIPSEITSLCSLINLNLSSNQLSGKIPNNIGIVHSLESLDLSENKLSGEIPSSLSSLASLSYLNLSYNNLAGTIPSGRQLDTLSADNPSLMYIGNSGLCGPPLKRNCSTNDSSIHTNHRSNRKEFEPMSFPFGLGLGLVVGLWTVFCALLFKKTWRIAYFQLFDKLCDRIYVFVAVKWASLTKIDED</sequence>
<feature type="domain" description="Disease resistance R13L4/SHOC-2-like LRR" evidence="15">
    <location>
        <begin position="312"/>
        <end position="530"/>
    </location>
</feature>
<dbReference type="PANTHER" id="PTHR48063">
    <property type="entry name" value="LRR RECEPTOR-LIKE KINASE"/>
    <property type="match status" value="1"/>
</dbReference>
<organism evidence="16 17">
    <name type="scientific">Sorghum bicolor</name>
    <name type="common">Sorghum</name>
    <name type="synonym">Sorghum vulgare</name>
    <dbReference type="NCBI Taxonomy" id="4558"/>
    <lineage>
        <taxon>Eukaryota</taxon>
        <taxon>Viridiplantae</taxon>
        <taxon>Streptophyta</taxon>
        <taxon>Embryophyta</taxon>
        <taxon>Tracheophyta</taxon>
        <taxon>Spermatophyta</taxon>
        <taxon>Magnoliopsida</taxon>
        <taxon>Liliopsida</taxon>
        <taxon>Poales</taxon>
        <taxon>Poaceae</taxon>
        <taxon>PACMAD clade</taxon>
        <taxon>Panicoideae</taxon>
        <taxon>Andropogonodae</taxon>
        <taxon>Andropogoneae</taxon>
        <taxon>Sorghinae</taxon>
        <taxon>Sorghum</taxon>
    </lineage>
</organism>
<feature type="transmembrane region" description="Helical" evidence="12">
    <location>
        <begin position="953"/>
        <end position="974"/>
    </location>
</feature>
<evidence type="ECO:0000256" key="11">
    <source>
        <dbReference type="ARBA" id="ARBA00023180"/>
    </source>
</evidence>
<dbReference type="GO" id="GO:0009742">
    <property type="term" value="P:brassinosteroid mediated signaling pathway"/>
    <property type="evidence" value="ECO:0007669"/>
    <property type="project" value="UniProtKB-KW"/>
</dbReference>
<dbReference type="OMA" id="NNLASWH"/>
<evidence type="ECO:0000256" key="5">
    <source>
        <dbReference type="ARBA" id="ARBA00022626"/>
    </source>
</evidence>
<dbReference type="GO" id="GO:0005886">
    <property type="term" value="C:plasma membrane"/>
    <property type="evidence" value="ECO:0007669"/>
    <property type="project" value="UniProtKB-SubCell"/>
</dbReference>
<dbReference type="SMART" id="SM00369">
    <property type="entry name" value="LRR_TYP"/>
    <property type="match status" value="7"/>
</dbReference>
<keyword evidence="11" id="KW-0325">Glycoprotein</keyword>
<dbReference type="EMBL" id="CM000766">
    <property type="protein sequence ID" value="OQU80113.1"/>
    <property type="molecule type" value="Genomic_DNA"/>
</dbReference>
<evidence type="ECO:0000256" key="8">
    <source>
        <dbReference type="ARBA" id="ARBA00022737"/>
    </source>
</evidence>
<reference evidence="16 17" key="1">
    <citation type="journal article" date="2009" name="Nature">
        <title>The Sorghum bicolor genome and the diversification of grasses.</title>
        <authorList>
            <person name="Paterson A.H."/>
            <person name="Bowers J.E."/>
            <person name="Bruggmann R."/>
            <person name="Dubchak I."/>
            <person name="Grimwood J."/>
            <person name="Gundlach H."/>
            <person name="Haberer G."/>
            <person name="Hellsten U."/>
            <person name="Mitros T."/>
            <person name="Poliakov A."/>
            <person name="Schmutz J."/>
            <person name="Spannagl M."/>
            <person name="Tang H."/>
            <person name="Wang X."/>
            <person name="Wicker T."/>
            <person name="Bharti A.K."/>
            <person name="Chapman J."/>
            <person name="Feltus F.A."/>
            <person name="Gowik U."/>
            <person name="Grigoriev I.V."/>
            <person name="Lyons E."/>
            <person name="Maher C.A."/>
            <person name="Martis M."/>
            <person name="Narechania A."/>
            <person name="Otillar R.P."/>
            <person name="Penning B.W."/>
            <person name="Salamov A.A."/>
            <person name="Wang Y."/>
            <person name="Zhang L."/>
            <person name="Carpita N.C."/>
            <person name="Freeling M."/>
            <person name="Gingle A.R."/>
            <person name="Hash C.T."/>
            <person name="Keller B."/>
            <person name="Klein P."/>
            <person name="Kresovich S."/>
            <person name="McCann M.C."/>
            <person name="Ming R."/>
            <person name="Peterson D.G."/>
            <person name="Mehboob-ur-Rahman"/>
            <person name="Ware D."/>
            <person name="Westhoff P."/>
            <person name="Mayer K.F."/>
            <person name="Messing J."/>
            <person name="Rokhsar D.S."/>
        </authorList>
    </citation>
    <scope>NUCLEOTIDE SEQUENCE [LARGE SCALE GENOMIC DNA]</scope>
    <source>
        <strain evidence="17">cv. BTx623</strain>
    </source>
</reference>
<evidence type="ECO:0000256" key="2">
    <source>
        <dbReference type="ARBA" id="ARBA00009592"/>
    </source>
</evidence>
<dbReference type="Gramene" id="OQU80113">
    <property type="protein sequence ID" value="OQU80113"/>
    <property type="gene ID" value="SORBI_3007G080780"/>
</dbReference>
<dbReference type="Proteomes" id="UP000000768">
    <property type="component" value="Chromosome 7"/>
</dbReference>